<keyword evidence="2" id="KW-1133">Transmembrane helix</keyword>
<feature type="transmembrane region" description="Helical" evidence="2">
    <location>
        <begin position="17"/>
        <end position="41"/>
    </location>
</feature>
<protein>
    <submittedName>
        <fullName evidence="3">Uncharacterized protein</fullName>
    </submittedName>
</protein>
<accession>A0ABS8TFY1</accession>
<gene>
    <name evidence="3" type="ORF">HAX54_009292</name>
</gene>
<reference evidence="3 4" key="1">
    <citation type="journal article" date="2021" name="BMC Genomics">
        <title>Datura genome reveals duplications of psychoactive alkaloid biosynthetic genes and high mutation rate following tissue culture.</title>
        <authorList>
            <person name="Rajewski A."/>
            <person name="Carter-House D."/>
            <person name="Stajich J."/>
            <person name="Litt A."/>
        </authorList>
    </citation>
    <scope>NUCLEOTIDE SEQUENCE [LARGE SCALE GENOMIC DNA]</scope>
    <source>
        <strain evidence="3">AR-01</strain>
    </source>
</reference>
<name>A0ABS8TFY1_DATST</name>
<evidence type="ECO:0000256" key="2">
    <source>
        <dbReference type="SAM" id="Phobius"/>
    </source>
</evidence>
<keyword evidence="4" id="KW-1185">Reference proteome</keyword>
<comment type="caution">
    <text evidence="3">The sequence shown here is derived from an EMBL/GenBank/DDBJ whole genome shotgun (WGS) entry which is preliminary data.</text>
</comment>
<dbReference type="EMBL" id="JACEIK010001500">
    <property type="protein sequence ID" value="MCD7469881.1"/>
    <property type="molecule type" value="Genomic_DNA"/>
</dbReference>
<organism evidence="3 4">
    <name type="scientific">Datura stramonium</name>
    <name type="common">Jimsonweed</name>
    <name type="synonym">Common thornapple</name>
    <dbReference type="NCBI Taxonomy" id="4076"/>
    <lineage>
        <taxon>Eukaryota</taxon>
        <taxon>Viridiplantae</taxon>
        <taxon>Streptophyta</taxon>
        <taxon>Embryophyta</taxon>
        <taxon>Tracheophyta</taxon>
        <taxon>Spermatophyta</taxon>
        <taxon>Magnoliopsida</taxon>
        <taxon>eudicotyledons</taxon>
        <taxon>Gunneridae</taxon>
        <taxon>Pentapetalae</taxon>
        <taxon>asterids</taxon>
        <taxon>lamiids</taxon>
        <taxon>Solanales</taxon>
        <taxon>Solanaceae</taxon>
        <taxon>Solanoideae</taxon>
        <taxon>Datureae</taxon>
        <taxon>Datura</taxon>
    </lineage>
</organism>
<evidence type="ECO:0000313" key="4">
    <source>
        <dbReference type="Proteomes" id="UP000823775"/>
    </source>
</evidence>
<sequence>MGRNIPLGEVNPTNHPLIYILFLTASIAAIVGIVSSLCGLLDRIKGSPDSSTEAVKENADVVTSTSPDEEQPENATLSSDAKNDEPSDETTDANILQQPLPPPPAMMAAASNNLRTTSMAPTRVSRSNSTIKTIQSKLNTSMSMKAFSGAITQRHEKITSKLKHEDQSIWKKQIILGEKCKVPNQDEEDTVLYDESGNKITTYHPKQLSAMSMSRQSSDIDANAIPK</sequence>
<evidence type="ECO:0000256" key="1">
    <source>
        <dbReference type="SAM" id="MobiDB-lite"/>
    </source>
</evidence>
<keyword evidence="2" id="KW-0812">Transmembrane</keyword>
<evidence type="ECO:0000313" key="3">
    <source>
        <dbReference type="EMBL" id="MCD7469881.1"/>
    </source>
</evidence>
<keyword evidence="2" id="KW-0472">Membrane</keyword>
<dbReference type="PANTHER" id="PTHR36801">
    <property type="entry name" value="OS06G0150200 PROTEIN"/>
    <property type="match status" value="1"/>
</dbReference>
<proteinExistence type="predicted"/>
<dbReference type="Proteomes" id="UP000823775">
    <property type="component" value="Unassembled WGS sequence"/>
</dbReference>
<feature type="region of interest" description="Disordered" evidence="1">
    <location>
        <begin position="46"/>
        <end position="102"/>
    </location>
</feature>
<dbReference type="PANTHER" id="PTHR36801:SF3">
    <property type="entry name" value="OS06G0150300 PROTEIN"/>
    <property type="match status" value="1"/>
</dbReference>